<accession>A0ABW4FG97</accession>
<evidence type="ECO:0000259" key="3">
    <source>
        <dbReference type="PROSITE" id="PS51186"/>
    </source>
</evidence>
<dbReference type="Proteomes" id="UP001597145">
    <property type="component" value="Unassembled WGS sequence"/>
</dbReference>
<dbReference type="CDD" id="cd04301">
    <property type="entry name" value="NAT_SF"/>
    <property type="match status" value="1"/>
</dbReference>
<keyword evidence="5" id="KW-1185">Reference proteome</keyword>
<proteinExistence type="predicted"/>
<feature type="domain" description="N-acetyltransferase" evidence="3">
    <location>
        <begin position="3"/>
        <end position="157"/>
    </location>
</feature>
<evidence type="ECO:0000313" key="4">
    <source>
        <dbReference type="EMBL" id="MFD1529566.1"/>
    </source>
</evidence>
<dbReference type="InterPro" id="IPR016181">
    <property type="entry name" value="Acyl_CoA_acyltransferase"/>
</dbReference>
<gene>
    <name evidence="4" type="ORF">ACFSCY_08935</name>
</gene>
<dbReference type="Gene3D" id="3.40.630.30">
    <property type="match status" value="2"/>
</dbReference>
<dbReference type="PANTHER" id="PTHR43877">
    <property type="entry name" value="AMINOALKYLPHOSPHONATE N-ACETYLTRANSFERASE-RELATED-RELATED"/>
    <property type="match status" value="1"/>
</dbReference>
<dbReference type="EC" id="2.3.1.-" evidence="4"/>
<sequence>MEIEVRRLDGSELPAADRVFREAFGTVLGVALPADTRLLATRLLAPHTTALAAYADGELVGSNLMASWGSVAYFGPLSVVPKLWGSGVGARLVAAAVDVLDGWGAAHQGLFTFAQSPQHHRLYQRFGFWPRFLTAIMSRSVTGTEPALGWRMSAAAPADRAALVAACADVTGTIHEGLDVRGEIAAVLDQRLGDVVLIGEPDAPRGFAVCHAGPGTEAGGGIAYVKFAAVRPGPGLADAFAALVDACLGYAAERGVARLTLGVNTARHEAYRQLLAVGFRTETPGVTMHRPNEPGYDREDVRLLDDWR</sequence>
<dbReference type="EMBL" id="JBHUCP010000005">
    <property type="protein sequence ID" value="MFD1529566.1"/>
    <property type="molecule type" value="Genomic_DNA"/>
</dbReference>
<evidence type="ECO:0000256" key="1">
    <source>
        <dbReference type="ARBA" id="ARBA00022679"/>
    </source>
</evidence>
<dbReference type="InterPro" id="IPR000182">
    <property type="entry name" value="GNAT_dom"/>
</dbReference>
<dbReference type="RefSeq" id="WP_343981603.1">
    <property type="nucleotide sequence ID" value="NZ_BAAAJG010000015.1"/>
</dbReference>
<dbReference type="InterPro" id="IPR050832">
    <property type="entry name" value="Bact_Acetyltransf"/>
</dbReference>
<keyword evidence="2 4" id="KW-0012">Acyltransferase</keyword>
<organism evidence="4 5">
    <name type="scientific">Pseudonocardia aurantiaca</name>
    <dbReference type="NCBI Taxonomy" id="75290"/>
    <lineage>
        <taxon>Bacteria</taxon>
        <taxon>Bacillati</taxon>
        <taxon>Actinomycetota</taxon>
        <taxon>Actinomycetes</taxon>
        <taxon>Pseudonocardiales</taxon>
        <taxon>Pseudonocardiaceae</taxon>
        <taxon>Pseudonocardia</taxon>
    </lineage>
</organism>
<comment type="caution">
    <text evidence="4">The sequence shown here is derived from an EMBL/GenBank/DDBJ whole genome shotgun (WGS) entry which is preliminary data.</text>
</comment>
<evidence type="ECO:0000313" key="5">
    <source>
        <dbReference type="Proteomes" id="UP001597145"/>
    </source>
</evidence>
<reference evidence="5" key="1">
    <citation type="journal article" date="2019" name="Int. J. Syst. Evol. Microbiol.">
        <title>The Global Catalogue of Microorganisms (GCM) 10K type strain sequencing project: providing services to taxonomists for standard genome sequencing and annotation.</title>
        <authorList>
            <consortium name="The Broad Institute Genomics Platform"/>
            <consortium name="The Broad Institute Genome Sequencing Center for Infectious Disease"/>
            <person name="Wu L."/>
            <person name="Ma J."/>
        </authorList>
    </citation>
    <scope>NUCLEOTIDE SEQUENCE [LARGE SCALE GENOMIC DNA]</scope>
    <source>
        <strain evidence="5">JCM 12165</strain>
    </source>
</reference>
<dbReference type="GO" id="GO:0016746">
    <property type="term" value="F:acyltransferase activity"/>
    <property type="evidence" value="ECO:0007669"/>
    <property type="project" value="UniProtKB-KW"/>
</dbReference>
<dbReference type="SUPFAM" id="SSF55729">
    <property type="entry name" value="Acyl-CoA N-acyltransferases (Nat)"/>
    <property type="match status" value="2"/>
</dbReference>
<protein>
    <submittedName>
        <fullName evidence="4">GNAT family N-acetyltransferase</fullName>
        <ecNumber evidence="4">2.3.1.-</ecNumber>
    </submittedName>
</protein>
<evidence type="ECO:0000256" key="2">
    <source>
        <dbReference type="ARBA" id="ARBA00023315"/>
    </source>
</evidence>
<keyword evidence="1 4" id="KW-0808">Transferase</keyword>
<name>A0ABW4FG97_9PSEU</name>
<dbReference type="Pfam" id="PF00583">
    <property type="entry name" value="Acetyltransf_1"/>
    <property type="match status" value="1"/>
</dbReference>
<dbReference type="PROSITE" id="PS51186">
    <property type="entry name" value="GNAT"/>
    <property type="match status" value="1"/>
</dbReference>